<dbReference type="Proteomes" id="UP000030661">
    <property type="component" value="Unassembled WGS sequence"/>
</dbReference>
<dbReference type="CDD" id="cd01658">
    <property type="entry name" value="Ribosomal_L30"/>
    <property type="match status" value="1"/>
</dbReference>
<protein>
    <recommendedName>
        <fullName evidence="5">50S ribosomal protein L30</fullName>
    </recommendedName>
</protein>
<evidence type="ECO:0000256" key="1">
    <source>
        <dbReference type="ARBA" id="ARBA00007594"/>
    </source>
</evidence>
<evidence type="ECO:0000256" key="2">
    <source>
        <dbReference type="ARBA" id="ARBA00011838"/>
    </source>
</evidence>
<feature type="domain" description="Large ribosomal subunit protein uL30-like ferredoxin-like fold" evidence="7">
    <location>
        <begin position="7"/>
        <end position="55"/>
    </location>
</feature>
<dbReference type="Pfam" id="PF00327">
    <property type="entry name" value="Ribosomal_L30"/>
    <property type="match status" value="1"/>
</dbReference>
<proteinExistence type="inferred from homology"/>
<name>A0A081C363_VECG1</name>
<dbReference type="InterPro" id="IPR036919">
    <property type="entry name" value="Ribo_uL30_ferredoxin-like_sf"/>
</dbReference>
<dbReference type="PANTHER" id="PTHR15892:SF2">
    <property type="entry name" value="LARGE RIBOSOMAL SUBUNIT PROTEIN UL30M"/>
    <property type="match status" value="1"/>
</dbReference>
<dbReference type="NCBIfam" id="TIGR01308">
    <property type="entry name" value="rpmD_bact"/>
    <property type="match status" value="1"/>
</dbReference>
<keyword evidence="4 6" id="KW-0687">Ribonucleoprotein</keyword>
<dbReference type="InterPro" id="IPR005996">
    <property type="entry name" value="Ribosomal_uL30_bac-type"/>
</dbReference>
<evidence type="ECO:0000256" key="4">
    <source>
        <dbReference type="ARBA" id="ARBA00023274"/>
    </source>
</evidence>
<dbReference type="SUPFAM" id="SSF55129">
    <property type="entry name" value="Ribosomal protein L30p/L7e"/>
    <property type="match status" value="1"/>
</dbReference>
<dbReference type="GO" id="GO:0022625">
    <property type="term" value="C:cytosolic large ribosomal subunit"/>
    <property type="evidence" value="ECO:0007669"/>
    <property type="project" value="TreeGrafter"/>
</dbReference>
<dbReference type="InterPro" id="IPR018038">
    <property type="entry name" value="Ribosomal_uL30_CS"/>
</dbReference>
<dbReference type="PIRSF" id="PIRSF002211">
    <property type="entry name" value="Ribosomal_L30_bac-type"/>
    <property type="match status" value="1"/>
</dbReference>
<organism evidence="8">
    <name type="scientific">Vecturithrix granuli</name>
    <dbReference type="NCBI Taxonomy" id="1499967"/>
    <lineage>
        <taxon>Bacteria</taxon>
        <taxon>Candidatus Moduliflexota</taxon>
        <taxon>Candidatus Vecturitrichia</taxon>
        <taxon>Candidatus Vecturitrichales</taxon>
        <taxon>Candidatus Vecturitrichaceae</taxon>
        <taxon>Candidatus Vecturithrix</taxon>
    </lineage>
</organism>
<evidence type="ECO:0000313" key="9">
    <source>
        <dbReference type="Proteomes" id="UP000030661"/>
    </source>
</evidence>
<keyword evidence="3 6" id="KW-0689">Ribosomal protein</keyword>
<evidence type="ECO:0000256" key="5">
    <source>
        <dbReference type="ARBA" id="ARBA00035492"/>
    </source>
</evidence>
<dbReference type="PANTHER" id="PTHR15892">
    <property type="entry name" value="MITOCHONDRIAL RIBOSOMAL PROTEIN L30"/>
    <property type="match status" value="1"/>
</dbReference>
<dbReference type="PROSITE" id="PS00634">
    <property type="entry name" value="RIBOSOMAL_L30"/>
    <property type="match status" value="1"/>
</dbReference>
<reference evidence="8" key="1">
    <citation type="journal article" date="2015" name="PeerJ">
        <title>First genomic representation of candidate bacterial phylum KSB3 points to enhanced environmental sensing as a trigger of wastewater bulking.</title>
        <authorList>
            <person name="Sekiguchi Y."/>
            <person name="Ohashi A."/>
            <person name="Parks D.H."/>
            <person name="Yamauchi T."/>
            <person name="Tyson G.W."/>
            <person name="Hugenholtz P."/>
        </authorList>
    </citation>
    <scope>NUCLEOTIDE SEQUENCE [LARGE SCALE GENOMIC DNA]</scope>
</reference>
<sequence length="64" mass="7142">MNSTICIKLIKSQIGVPKKLRKVLAGLGLRKTNSSVKHQDTPEIRGMVFKVKHLVEVTQVEGEE</sequence>
<dbReference type="STRING" id="1499967.U27_05994"/>
<dbReference type="AlphaFoldDB" id="A0A081C363"/>
<comment type="similarity">
    <text evidence="1 6">Belongs to the universal ribosomal protein uL30 family.</text>
</comment>
<evidence type="ECO:0000256" key="6">
    <source>
        <dbReference type="RuleBase" id="RU003734"/>
    </source>
</evidence>
<evidence type="ECO:0000259" key="7">
    <source>
        <dbReference type="Pfam" id="PF00327"/>
    </source>
</evidence>
<dbReference type="HOGENOM" id="CLU_131047_2_1_0"/>
<gene>
    <name evidence="8" type="ORF">U27_05994</name>
</gene>
<dbReference type="EMBL" id="DF820469">
    <property type="protein sequence ID" value="GAK59018.1"/>
    <property type="molecule type" value="Genomic_DNA"/>
</dbReference>
<dbReference type="GO" id="GO:0006412">
    <property type="term" value="P:translation"/>
    <property type="evidence" value="ECO:0007669"/>
    <property type="project" value="InterPro"/>
</dbReference>
<dbReference type="Gene3D" id="3.30.1390.20">
    <property type="entry name" value="Ribosomal protein L30, ferredoxin-like fold domain"/>
    <property type="match status" value="1"/>
</dbReference>
<evidence type="ECO:0000313" key="8">
    <source>
        <dbReference type="EMBL" id="GAK59018.1"/>
    </source>
</evidence>
<comment type="subunit">
    <text evidence="2">Part of the 50S ribosomal subunit.</text>
</comment>
<accession>A0A081C363</accession>
<dbReference type="InterPro" id="IPR016082">
    <property type="entry name" value="Ribosomal_uL30_ferredoxin-like"/>
</dbReference>
<dbReference type="GO" id="GO:0003735">
    <property type="term" value="F:structural constituent of ribosome"/>
    <property type="evidence" value="ECO:0007669"/>
    <property type="project" value="InterPro"/>
</dbReference>
<dbReference type="HAMAP" id="MF_01371_B">
    <property type="entry name" value="Ribosomal_uL30_B"/>
    <property type="match status" value="1"/>
</dbReference>
<evidence type="ECO:0000256" key="3">
    <source>
        <dbReference type="ARBA" id="ARBA00022980"/>
    </source>
</evidence>
<keyword evidence="9" id="KW-1185">Reference proteome</keyword>